<proteinExistence type="predicted"/>
<evidence type="ECO:0008006" key="3">
    <source>
        <dbReference type="Google" id="ProtNLM"/>
    </source>
</evidence>
<organism evidence="1 2">
    <name type="scientific">Scheffersomyces spartinae</name>
    <dbReference type="NCBI Taxonomy" id="45513"/>
    <lineage>
        <taxon>Eukaryota</taxon>
        <taxon>Fungi</taxon>
        <taxon>Dikarya</taxon>
        <taxon>Ascomycota</taxon>
        <taxon>Saccharomycotina</taxon>
        <taxon>Pichiomycetes</taxon>
        <taxon>Debaryomycetaceae</taxon>
        <taxon>Scheffersomyces</taxon>
    </lineage>
</organism>
<accession>A0A9P7VAQ0</accession>
<protein>
    <recommendedName>
        <fullName evidence="3">Cleavage/polyadenylation specificity factor A subunit N-terminal domain-containing protein</fullName>
    </recommendedName>
</protein>
<dbReference type="GeneID" id="66118029"/>
<comment type="caution">
    <text evidence="1">The sequence shown here is derived from an EMBL/GenBank/DDBJ whole genome shotgun (WGS) entry which is preliminary data.</text>
</comment>
<dbReference type="EMBL" id="JAHMUF010000007">
    <property type="protein sequence ID" value="KAG7194442.1"/>
    <property type="molecule type" value="Genomic_DNA"/>
</dbReference>
<name>A0A9P7VAQ0_9ASCO</name>
<dbReference type="RefSeq" id="XP_043049989.1">
    <property type="nucleotide sequence ID" value="XM_043195323.1"/>
</dbReference>
<sequence>MRDCTIGKFITSSKNDLVVSYDNEIRVIDDTTLPRALDIRTLTTYKTPFGYDTDLILGISSQLTENPHLIVMNVAGEVLSLKLKSRYMVDGPKLLVDPTDSRKLVYADLTGSYEVIYMEKEMIDTLMQLHNINKLKKSRKFGSVVSTIHRMPSKRAIDIQFIWDGSLVGLFVDSIDTVLQIISAKGSQLIRGNITTFQGIKEGILVIDLTKVTLLYKSDDNDIDSWKSTTLANELPLEEGELVEHSCIITDHLTLLISNRGMTFLVQHKLDKPTGMVSETIKSLGLTTIPHKIMYLGDLTFYVQSLKSYLVIFKINDRKPYISIVKRFESANLSTDINVGTKKLTQDIYVCQGSMFSGELVRYPPYKNKLIMAGMKQEESNEQALVTRYANSQWRTQIPDDIKNTVLNIDINNDIKVLVWDCIKVGCSRWLASRVLLNFEAQTWFIDDEQDSKVTVQLDTFIMPTDAFLTADIDRKESFYLLILFMDGTLCIIRPFDSNNNYLRLSTDTGSVLKVTESSWGVYLLYNEYDLWIFKAWNGGCIERCSTGKRQRIRSIKGSKDLFNIDVQFDNDDDDDGDEGSPERYQICMGIQEYERIFSKSYYWKSIVVNDFIIVLSQDFRLLKVDNSSYHLIVVDRLSFKIIETFDFDDDKIPINIINVDPNTTIRNKVSSVPYLEEEVQLNNKFIVAFQSLPVALLYSVEGEGIKIERQQGWKYESIKKQHGKELKIFDFVQINPKEATFMAVGDFNFVMELKHNQIFYWTYYTNMSCTLPLPIVSAGLLHESRSIIASTWLGDLYSIKLPQCISDHGYIESMGNLESSKRVQQSFSSTKLYARAGVFFTCLKTQGSDTIVFGDSTGKIHVNIGSKYYTEQVCDAPIRSIGILPQDNDHTGVQFLVARMQHRSA</sequence>
<gene>
    <name evidence="1" type="ORF">KQ657_004655</name>
</gene>
<evidence type="ECO:0000313" key="1">
    <source>
        <dbReference type="EMBL" id="KAG7194442.1"/>
    </source>
</evidence>
<dbReference type="Proteomes" id="UP000790833">
    <property type="component" value="Unassembled WGS sequence"/>
</dbReference>
<evidence type="ECO:0000313" key="2">
    <source>
        <dbReference type="Proteomes" id="UP000790833"/>
    </source>
</evidence>
<keyword evidence="2" id="KW-1185">Reference proteome</keyword>
<dbReference type="AlphaFoldDB" id="A0A9P7VAQ0"/>
<reference evidence="1" key="1">
    <citation type="submission" date="2021-03" db="EMBL/GenBank/DDBJ databases">
        <authorList>
            <person name="Palmer J.M."/>
        </authorList>
    </citation>
    <scope>NUCLEOTIDE SEQUENCE</scope>
    <source>
        <strain evidence="1">ARV_011</strain>
    </source>
</reference>